<dbReference type="GeneID" id="115346857"/>
<dbReference type="GO" id="GO:0006506">
    <property type="term" value="P:GPI anchor biosynthetic process"/>
    <property type="evidence" value="ECO:0007669"/>
    <property type="project" value="UniProtKB-UniPathway"/>
</dbReference>
<comment type="function">
    <text evidence="10">Stabilizing subunit of the glycosylphosphatidylinositol-mannosyltransferase I complex which catalyzes the transfer of the first mannose, via an alpha-1,4 bond from a dolichol-phosphate-mannose (Dol-P-Man) to the glucosaminyl acyl phosphatidylinositol (GlcN-(acyl)PI) intermediate to generate alpha-D-Man-(1-&gt;4)-alpha-D-GlcN-(1-&gt;6)-(1-radyl,2-acyl-sn-glycero-3-phospho)-2-acyl-inositol and participates in the sixth step of the glycosylphosphatidylinositol-anchor biosynthesis. Probably acts by stabilizing the mannosyltransferase PIGM.</text>
</comment>
<feature type="chain" id="PRO_5025706119" description="Phosphatidylinositol-glycan biosynthesis class X protein" evidence="10">
    <location>
        <begin position="27"/>
        <end position="248"/>
    </location>
</feature>
<dbReference type="AlphaFoldDB" id="A0A663E825"/>
<keyword evidence="6 10" id="KW-0256">Endoplasmic reticulum</keyword>
<dbReference type="PROSITE" id="PS51257">
    <property type="entry name" value="PROKAR_LIPOPROTEIN"/>
    <property type="match status" value="1"/>
</dbReference>
<evidence type="ECO:0000256" key="2">
    <source>
        <dbReference type="ARBA" id="ARBA00004687"/>
    </source>
</evidence>
<dbReference type="UniPathway" id="UPA00196"/>
<dbReference type="Ensembl" id="ENSACCT00020008775.1">
    <property type="protein sequence ID" value="ENSACCP00020008405.1"/>
    <property type="gene ID" value="ENSACCG00020005724.1"/>
</dbReference>
<evidence type="ECO:0000256" key="6">
    <source>
        <dbReference type="ARBA" id="ARBA00022824"/>
    </source>
</evidence>
<sequence>MAAGRRDEAPLRAGLAALLCALHVWAACQDATVTQELLKEGFHRDLLVKVELGVLGEDAGGCAVAARTRLPPGIYVDPYELASLQQHNLTKAVLIPDVIDVEAPEYLATDLLLLLYMEPDPRCSRCFKAALPVHGRYHRPAEESEEALIVLKSPEVLVCCCDNRLSAECWKPAEVEAPCSGKTDSPCQWYSVTHKPAYEESILQVPVGLRKHSSLVCVVTLLATVLCSTLILAAVCKHGHFSPVTCSE</sequence>
<keyword evidence="7 10" id="KW-1133">Transmembrane helix</keyword>
<dbReference type="RefSeq" id="XP_029883259.1">
    <property type="nucleotide sequence ID" value="XM_030027399.2"/>
</dbReference>
<feature type="signal peptide" evidence="10">
    <location>
        <begin position="1"/>
        <end position="26"/>
    </location>
</feature>
<accession>A0A663E825</accession>
<reference evidence="11" key="1">
    <citation type="submission" date="2025-08" db="UniProtKB">
        <authorList>
            <consortium name="Ensembl"/>
        </authorList>
    </citation>
    <scope>IDENTIFICATION</scope>
</reference>
<dbReference type="InParanoid" id="A0A663E825"/>
<proteinExistence type="inferred from homology"/>
<organism evidence="11 12">
    <name type="scientific">Aquila chrysaetos chrysaetos</name>
    <dbReference type="NCBI Taxonomy" id="223781"/>
    <lineage>
        <taxon>Eukaryota</taxon>
        <taxon>Metazoa</taxon>
        <taxon>Chordata</taxon>
        <taxon>Craniata</taxon>
        <taxon>Vertebrata</taxon>
        <taxon>Euteleostomi</taxon>
        <taxon>Archelosauria</taxon>
        <taxon>Archosauria</taxon>
        <taxon>Dinosauria</taxon>
        <taxon>Saurischia</taxon>
        <taxon>Theropoda</taxon>
        <taxon>Coelurosauria</taxon>
        <taxon>Aves</taxon>
        <taxon>Neognathae</taxon>
        <taxon>Neoaves</taxon>
        <taxon>Telluraves</taxon>
        <taxon>Accipitrimorphae</taxon>
        <taxon>Accipitriformes</taxon>
        <taxon>Accipitridae</taxon>
        <taxon>Accipitrinae</taxon>
        <taxon>Aquila</taxon>
    </lineage>
</organism>
<dbReference type="Proteomes" id="UP000472275">
    <property type="component" value="Chromosome 10"/>
</dbReference>
<keyword evidence="8 10" id="KW-0472">Membrane</keyword>
<evidence type="ECO:0000256" key="10">
    <source>
        <dbReference type="RuleBase" id="RU366056"/>
    </source>
</evidence>
<dbReference type="GeneTree" id="ENSGT00390000017679"/>
<evidence type="ECO:0000256" key="3">
    <source>
        <dbReference type="ARBA" id="ARBA00010345"/>
    </source>
</evidence>
<evidence type="ECO:0000256" key="4">
    <source>
        <dbReference type="ARBA" id="ARBA00022502"/>
    </source>
</evidence>
<dbReference type="CTD" id="54965"/>
<comment type="pathway">
    <text evidence="2 10">Glycolipid biosynthesis; glycosylphosphatidylinositol-anchor biosynthesis.</text>
</comment>
<dbReference type="Pfam" id="PF08320">
    <property type="entry name" value="PIG-X"/>
    <property type="match status" value="1"/>
</dbReference>
<keyword evidence="12" id="KW-1185">Reference proteome</keyword>
<comment type="subcellular location">
    <subcellularLocation>
        <location evidence="1 10">Endoplasmic reticulum membrane</location>
        <topology evidence="1 10">Single-pass membrane protein</topology>
    </subcellularLocation>
</comment>
<dbReference type="InterPro" id="IPR040039">
    <property type="entry name" value="PIGX"/>
</dbReference>
<protein>
    <recommendedName>
        <fullName evidence="10">Phosphatidylinositol-glycan biosynthesis class X protein</fullName>
    </recommendedName>
</protein>
<keyword evidence="4 10" id="KW-0337">GPI-anchor biosynthesis</keyword>
<dbReference type="PANTHER" id="PTHR28650:SF1">
    <property type="entry name" value="PHOSPHATIDYLINOSITOL-GLYCAN BIOSYNTHESIS CLASS X PROTEIN"/>
    <property type="match status" value="1"/>
</dbReference>
<comment type="similarity">
    <text evidence="3 10">Belongs to the PIGX family.</text>
</comment>
<dbReference type="SMART" id="SM00780">
    <property type="entry name" value="PIG-X"/>
    <property type="match status" value="1"/>
</dbReference>
<evidence type="ECO:0000313" key="11">
    <source>
        <dbReference type="Ensembl" id="ENSACCP00020008405.1"/>
    </source>
</evidence>
<dbReference type="InterPro" id="IPR013233">
    <property type="entry name" value="PIG-X/PBN1"/>
</dbReference>
<name>A0A663E825_AQUCH</name>
<evidence type="ECO:0000256" key="1">
    <source>
        <dbReference type="ARBA" id="ARBA00004389"/>
    </source>
</evidence>
<keyword evidence="9" id="KW-0325">Glycoprotein</keyword>
<evidence type="ECO:0000256" key="8">
    <source>
        <dbReference type="ARBA" id="ARBA00023136"/>
    </source>
</evidence>
<evidence type="ECO:0000256" key="5">
    <source>
        <dbReference type="ARBA" id="ARBA00022692"/>
    </source>
</evidence>
<keyword evidence="10" id="KW-0732">Signal</keyword>
<keyword evidence="5 10" id="KW-0812">Transmembrane</keyword>
<reference evidence="11" key="2">
    <citation type="submission" date="2025-09" db="UniProtKB">
        <authorList>
            <consortium name="Ensembl"/>
        </authorList>
    </citation>
    <scope>IDENTIFICATION</scope>
</reference>
<dbReference type="PANTHER" id="PTHR28650">
    <property type="entry name" value="PHOSPHATIDYLINOSITOL-GLYCAN BIOSYNTHESIS CLASS X PROTEIN"/>
    <property type="match status" value="1"/>
</dbReference>
<feature type="transmembrane region" description="Helical" evidence="10">
    <location>
        <begin position="213"/>
        <end position="235"/>
    </location>
</feature>
<evidence type="ECO:0000256" key="7">
    <source>
        <dbReference type="ARBA" id="ARBA00022989"/>
    </source>
</evidence>
<gene>
    <name evidence="11" type="primary">PIGX</name>
</gene>
<dbReference type="GO" id="GO:0005789">
    <property type="term" value="C:endoplasmic reticulum membrane"/>
    <property type="evidence" value="ECO:0007669"/>
    <property type="project" value="UniProtKB-SubCell"/>
</dbReference>
<evidence type="ECO:0000256" key="9">
    <source>
        <dbReference type="ARBA" id="ARBA00023180"/>
    </source>
</evidence>
<evidence type="ECO:0000313" key="12">
    <source>
        <dbReference type="Proteomes" id="UP000472275"/>
    </source>
</evidence>